<organism evidence="1">
    <name type="scientific">uncultured organism MedDCM-OCT-S12-C71</name>
    <dbReference type="NCBI Taxonomy" id="743666"/>
    <lineage>
        <taxon>unclassified sequences</taxon>
        <taxon>environmental samples</taxon>
    </lineage>
</organism>
<dbReference type="Pfam" id="PF13692">
    <property type="entry name" value="Glyco_trans_1_4"/>
    <property type="match status" value="1"/>
</dbReference>
<accession>D6PLL6</accession>
<dbReference type="Gene3D" id="3.40.50.2000">
    <property type="entry name" value="Glycogen Phosphorylase B"/>
    <property type="match status" value="1"/>
</dbReference>
<dbReference type="CAZy" id="GT4">
    <property type="family name" value="Glycosyltransferase Family 4"/>
</dbReference>
<reference evidence="1" key="1">
    <citation type="journal article" date="2010" name="ISME J.">
        <title>Metagenome of the Mediterranean deep chlorophyll maximum studied by direct and fosmid library 454 pyrosequencing.</title>
        <authorList>
            <person name="Ghai R."/>
            <person name="Martin-Cuadrado A.B."/>
            <person name="Molto A.G."/>
            <person name="Heredia I.G."/>
            <person name="Cabrera R."/>
            <person name="Martin J."/>
            <person name="Verdu M."/>
            <person name="Deschamps P."/>
            <person name="Moreira D."/>
            <person name="Lopez-Garcia P."/>
            <person name="Mira A."/>
            <person name="Rodriguez-Valera F."/>
        </authorList>
    </citation>
    <scope>NUCLEOTIDE SEQUENCE</scope>
</reference>
<dbReference type="EMBL" id="GU943152">
    <property type="protein sequence ID" value="ADD96617.1"/>
    <property type="molecule type" value="Genomic_DNA"/>
</dbReference>
<dbReference type="PANTHER" id="PTHR12526">
    <property type="entry name" value="GLYCOSYLTRANSFERASE"/>
    <property type="match status" value="1"/>
</dbReference>
<proteinExistence type="predicted"/>
<sequence>MVEIKGVLELIAAVTQLQNEQAPIKLLLAGDVDAGNPGSLSRTQLTALCAREGIEWRGFVHDMRGFWSECHVAVLPSHGGEGLPMALLTAAASGRALIASDTNGNRDLVNEGQNGYLCKPRDVDSLKAAIRACLGADLAKFGIASYEIIKNRRMDSPAIRKDFRLIYGQCT</sequence>
<dbReference type="SUPFAM" id="SSF53756">
    <property type="entry name" value="UDP-Glycosyltransferase/glycogen phosphorylase"/>
    <property type="match status" value="1"/>
</dbReference>
<evidence type="ECO:0000313" key="1">
    <source>
        <dbReference type="EMBL" id="ADD96617.1"/>
    </source>
</evidence>
<dbReference type="PANTHER" id="PTHR12526:SF638">
    <property type="entry name" value="SPORE COAT PROTEIN SA"/>
    <property type="match status" value="1"/>
</dbReference>
<evidence type="ECO:0008006" key="2">
    <source>
        <dbReference type="Google" id="ProtNLM"/>
    </source>
</evidence>
<name>D6PLL6_9ZZZZ</name>
<dbReference type="GO" id="GO:0016757">
    <property type="term" value="F:glycosyltransferase activity"/>
    <property type="evidence" value="ECO:0007669"/>
    <property type="project" value="TreeGrafter"/>
</dbReference>
<dbReference type="AlphaFoldDB" id="D6PLL6"/>
<protein>
    <recommendedName>
        <fullName evidence="2">Glycosyl transferase family 1 domain-containing protein</fullName>
    </recommendedName>
</protein>